<evidence type="ECO:0000313" key="1">
    <source>
        <dbReference type="EMBL" id="KXB33224.1"/>
    </source>
</evidence>
<dbReference type="RefSeq" id="WP_066306139.1">
    <property type="nucleotide sequence ID" value="NZ_KQ959516.1"/>
</dbReference>
<dbReference type="OrthoDB" id="166850at2"/>
<protein>
    <recommendedName>
        <fullName evidence="3">Next to BRCA1 central domain-containing protein</fullName>
    </recommendedName>
</protein>
<accession>A0A133XQM2</accession>
<dbReference type="EMBL" id="LSCR01000040">
    <property type="protein sequence ID" value="KXB33224.1"/>
    <property type="molecule type" value="Genomic_DNA"/>
</dbReference>
<proteinExistence type="predicted"/>
<dbReference type="Gene3D" id="2.60.40.10">
    <property type="entry name" value="Immunoglobulins"/>
    <property type="match status" value="1"/>
</dbReference>
<dbReference type="Proteomes" id="UP000070675">
    <property type="component" value="Unassembled WGS sequence"/>
</dbReference>
<comment type="caution">
    <text evidence="1">The sequence shown here is derived from an EMBL/GenBank/DDBJ whole genome shotgun (WGS) entry which is preliminary data.</text>
</comment>
<dbReference type="STRING" id="1393034.HMPREF3192_01196"/>
<evidence type="ECO:0008006" key="3">
    <source>
        <dbReference type="Google" id="ProtNLM"/>
    </source>
</evidence>
<sequence>MEFSSCSEPVQKSCKPKINNQGFFIASLFNAMGSKFFPKNTQTPRDYEIKIFKGIRPLTIDMKRSVVSPFPIKEVTTFLSSHMQDDKIQDVASAFGFPSSIEPNKDFLAQAIARQYELIFTSDGSEVENIVWNEYQRIANDQEESDFSKYMPLYPGDAVNDYSNINWIEANTYEIIKVKFDIQNIGSVTWLNRKLVFIKEKTSCPIPRTECEIAIPNIEPQQNFTKEIEMETRGSEGDFCCHFEMIDSNGNNCFPNRSIFDIRLRISFPS</sequence>
<dbReference type="AlphaFoldDB" id="A0A133XQM2"/>
<dbReference type="GO" id="GO:0005975">
    <property type="term" value="P:carbohydrate metabolic process"/>
    <property type="evidence" value="ECO:0007669"/>
    <property type="project" value="UniProtKB-ARBA"/>
</dbReference>
<gene>
    <name evidence="1" type="ORF">HMPREF3192_01196</name>
</gene>
<reference evidence="2" key="1">
    <citation type="submission" date="2016-01" db="EMBL/GenBank/DDBJ databases">
        <authorList>
            <person name="Mitreva M."/>
            <person name="Pepin K.H."/>
            <person name="Mihindukulasuriya K.A."/>
            <person name="Fulton R."/>
            <person name="Fronick C."/>
            <person name="O'Laughlin M."/>
            <person name="Miner T."/>
            <person name="Herter B."/>
            <person name="Rosa B.A."/>
            <person name="Cordes M."/>
            <person name="Tomlinson C."/>
            <person name="Wollam A."/>
            <person name="Palsikar V.B."/>
            <person name="Mardis E.R."/>
            <person name="Wilson R.K."/>
        </authorList>
    </citation>
    <scope>NUCLEOTIDE SEQUENCE [LARGE SCALE GENOMIC DNA]</scope>
    <source>
        <strain evidence="2">DNF00019</strain>
    </source>
</reference>
<evidence type="ECO:0000313" key="2">
    <source>
        <dbReference type="Proteomes" id="UP000070675"/>
    </source>
</evidence>
<dbReference type="PATRIC" id="fig|1393034.3.peg.1165"/>
<dbReference type="InterPro" id="IPR013783">
    <property type="entry name" value="Ig-like_fold"/>
</dbReference>
<organism evidence="1 2">
    <name type="scientific">Atopobium deltae</name>
    <dbReference type="NCBI Taxonomy" id="1393034"/>
    <lineage>
        <taxon>Bacteria</taxon>
        <taxon>Bacillati</taxon>
        <taxon>Actinomycetota</taxon>
        <taxon>Coriobacteriia</taxon>
        <taxon>Coriobacteriales</taxon>
        <taxon>Atopobiaceae</taxon>
        <taxon>Atopobium</taxon>
    </lineage>
</organism>
<keyword evidence="2" id="KW-1185">Reference proteome</keyword>
<name>A0A133XQM2_9ACTN</name>